<feature type="transmembrane region" description="Helical" evidence="1">
    <location>
        <begin position="408"/>
        <end position="428"/>
    </location>
</feature>
<sequence length="442" mass="47599">MQHAIALTRPGHSWRVPALLFLGFVVVYAATIGTDVSLDVWTADYAAWSIINTGHGWVDISTFPAIDDHPFRSVWVVQAAHGHEAIGRAPGVIAPSLPAYWIAGLTTMSVVPGALTAAVLTALTDLLLFLTLRDRLGQRGALLATLIVGFATPVWTIAANGMWPHTLTILGIAGMAWAADRERWWLVGLFGGVALWGRLHAALICAVLTLGLAAWRRDPRIAVWAGLAGTATLGGLSAWNQWMYGTWDPTAGYRTGDFTAYAGTHLVDISNHLGFWISPDRGLLVWTPMLLVLAPALARGWRDLPDWSRWLFVGGVAYQLLQGALNRFSGGDAFYGYRLGLELLVCATPALALSATRLSPLGRRLAVPVGAFQFAMIAAGASGNSYFVPAEEVWTSNSFIDGIRQNPAGFGSIAALSFFAALLFVRIWSEPTLSSSPKDDHE</sequence>
<evidence type="ECO:0008006" key="4">
    <source>
        <dbReference type="Google" id="ProtNLM"/>
    </source>
</evidence>
<accession>A0A3A5H9Z3</accession>
<organism evidence="2 3">
    <name type="scientific">Nocardioides cavernaquae</name>
    <dbReference type="NCBI Taxonomy" id="2321396"/>
    <lineage>
        <taxon>Bacteria</taxon>
        <taxon>Bacillati</taxon>
        <taxon>Actinomycetota</taxon>
        <taxon>Actinomycetes</taxon>
        <taxon>Propionibacteriales</taxon>
        <taxon>Nocardioidaceae</taxon>
        <taxon>Nocardioides</taxon>
    </lineage>
</organism>
<keyword evidence="1" id="KW-0472">Membrane</keyword>
<dbReference type="Proteomes" id="UP000276542">
    <property type="component" value="Unassembled WGS sequence"/>
</dbReference>
<evidence type="ECO:0000256" key="1">
    <source>
        <dbReference type="SAM" id="Phobius"/>
    </source>
</evidence>
<feature type="transmembrane region" description="Helical" evidence="1">
    <location>
        <begin position="221"/>
        <end position="239"/>
    </location>
</feature>
<comment type="caution">
    <text evidence="2">The sequence shown here is derived from an EMBL/GenBank/DDBJ whole genome shotgun (WGS) entry which is preliminary data.</text>
</comment>
<gene>
    <name evidence="2" type="ORF">D4739_00370</name>
</gene>
<feature type="transmembrane region" description="Helical" evidence="1">
    <location>
        <begin position="334"/>
        <end position="353"/>
    </location>
</feature>
<keyword evidence="1" id="KW-1133">Transmembrane helix</keyword>
<proteinExistence type="predicted"/>
<evidence type="ECO:0000313" key="2">
    <source>
        <dbReference type="EMBL" id="RJS44847.1"/>
    </source>
</evidence>
<name>A0A3A5H9Z3_9ACTN</name>
<dbReference type="EMBL" id="QYRP01000002">
    <property type="protein sequence ID" value="RJS44847.1"/>
    <property type="molecule type" value="Genomic_DNA"/>
</dbReference>
<feature type="transmembrane region" description="Helical" evidence="1">
    <location>
        <begin position="100"/>
        <end position="129"/>
    </location>
</feature>
<feature type="transmembrane region" description="Helical" evidence="1">
    <location>
        <begin position="12"/>
        <end position="31"/>
    </location>
</feature>
<evidence type="ECO:0000313" key="3">
    <source>
        <dbReference type="Proteomes" id="UP000276542"/>
    </source>
</evidence>
<feature type="transmembrane region" description="Helical" evidence="1">
    <location>
        <begin position="365"/>
        <end position="388"/>
    </location>
</feature>
<protein>
    <recommendedName>
        <fullName evidence="4">Glycosyltransferase RgtA/B/C/D-like domain-containing protein</fullName>
    </recommendedName>
</protein>
<keyword evidence="1" id="KW-0812">Transmembrane</keyword>
<dbReference type="RefSeq" id="WP_120058640.1">
    <property type="nucleotide sequence ID" value="NZ_QYRP01000002.1"/>
</dbReference>
<dbReference type="AlphaFoldDB" id="A0A3A5H9Z3"/>
<feature type="transmembrane region" description="Helical" evidence="1">
    <location>
        <begin position="141"/>
        <end position="163"/>
    </location>
</feature>
<reference evidence="3" key="1">
    <citation type="submission" date="2018-09" db="EMBL/GenBank/DDBJ databases">
        <authorList>
            <person name="Zhu H."/>
        </authorList>
    </citation>
    <scope>NUCLEOTIDE SEQUENCE [LARGE SCALE GENOMIC DNA]</scope>
    <source>
        <strain evidence="3">K1W22B-1</strain>
    </source>
</reference>
<feature type="transmembrane region" description="Helical" evidence="1">
    <location>
        <begin position="183"/>
        <end position="214"/>
    </location>
</feature>
<dbReference type="OrthoDB" id="3772723at2"/>
<keyword evidence="3" id="KW-1185">Reference proteome</keyword>
<feature type="transmembrane region" description="Helical" evidence="1">
    <location>
        <begin position="281"/>
        <end position="298"/>
    </location>
</feature>